<evidence type="ECO:0000313" key="1">
    <source>
        <dbReference type="EMBL" id="KAF5191025.1"/>
    </source>
</evidence>
<proteinExistence type="predicted"/>
<dbReference type="EMBL" id="JABWDY010023308">
    <property type="protein sequence ID" value="KAF5191025.1"/>
    <property type="molecule type" value="Genomic_DNA"/>
</dbReference>
<dbReference type="AlphaFoldDB" id="A0A7J6W3X2"/>
<gene>
    <name evidence="1" type="ORF">FRX31_019387</name>
</gene>
<protein>
    <submittedName>
        <fullName evidence="1">Uncharacterized protein</fullName>
    </submittedName>
</protein>
<comment type="caution">
    <text evidence="1">The sequence shown here is derived from an EMBL/GenBank/DDBJ whole genome shotgun (WGS) entry which is preliminary data.</text>
</comment>
<evidence type="ECO:0000313" key="2">
    <source>
        <dbReference type="Proteomes" id="UP000554482"/>
    </source>
</evidence>
<reference evidence="1 2" key="1">
    <citation type="submission" date="2020-06" db="EMBL/GenBank/DDBJ databases">
        <title>Transcriptomic and genomic resources for Thalictrum thalictroides and T. hernandezii: Facilitating candidate gene discovery in an emerging model plant lineage.</title>
        <authorList>
            <person name="Arias T."/>
            <person name="Riano-Pachon D.M."/>
            <person name="Di Stilio V.S."/>
        </authorList>
    </citation>
    <scope>NUCLEOTIDE SEQUENCE [LARGE SCALE GENOMIC DNA]</scope>
    <source>
        <strain evidence="2">cv. WT478/WT964</strain>
        <tissue evidence="1">Leaves</tissue>
    </source>
</reference>
<name>A0A7J6W3X2_THATH</name>
<organism evidence="1 2">
    <name type="scientific">Thalictrum thalictroides</name>
    <name type="common">Rue-anemone</name>
    <name type="synonym">Anemone thalictroides</name>
    <dbReference type="NCBI Taxonomy" id="46969"/>
    <lineage>
        <taxon>Eukaryota</taxon>
        <taxon>Viridiplantae</taxon>
        <taxon>Streptophyta</taxon>
        <taxon>Embryophyta</taxon>
        <taxon>Tracheophyta</taxon>
        <taxon>Spermatophyta</taxon>
        <taxon>Magnoliopsida</taxon>
        <taxon>Ranunculales</taxon>
        <taxon>Ranunculaceae</taxon>
        <taxon>Thalictroideae</taxon>
        <taxon>Thalictrum</taxon>
    </lineage>
</organism>
<accession>A0A7J6W3X2</accession>
<sequence>MIAFDSATKLAVGSNPFHTAPTISVLQFLKTPPNAAGLGTFLLCSPCWLFRTTKWNKQLMKRNLLRLENTSL</sequence>
<dbReference type="Proteomes" id="UP000554482">
    <property type="component" value="Unassembled WGS sequence"/>
</dbReference>
<keyword evidence="2" id="KW-1185">Reference proteome</keyword>